<evidence type="ECO:0000256" key="5">
    <source>
        <dbReference type="PROSITE-ProRule" id="PRU01248"/>
    </source>
</evidence>
<reference evidence="8" key="1">
    <citation type="submission" date="2021-07" db="EMBL/GenBank/DDBJ databases">
        <title>Neiella marina sp. nov., isolated from the intestinal content of sea cucumber Apostichopus japonicus.</title>
        <authorList>
            <person name="Bai X."/>
        </authorList>
    </citation>
    <scope>NUCLEOTIDE SEQUENCE</scope>
    <source>
        <strain evidence="8">126</strain>
    </source>
</reference>
<dbReference type="Gene3D" id="1.10.150.130">
    <property type="match status" value="1"/>
</dbReference>
<feature type="compositionally biased region" description="Basic and acidic residues" evidence="6">
    <location>
        <begin position="286"/>
        <end position="300"/>
    </location>
</feature>
<protein>
    <submittedName>
        <fullName evidence="8">Tyrosine-type recombinase/integrase</fullName>
    </submittedName>
</protein>
<evidence type="ECO:0000256" key="3">
    <source>
        <dbReference type="ARBA" id="ARBA00023125"/>
    </source>
</evidence>
<sequence>MRYEEESDQYNRQLVFVQDLVEEYFASPRYQTLAAQTQEDYKKHSKNVLKVFSNMRVNSVRASHVRRYMDKRGLKSETQANREKSFLSVVFNWAVERDYAKANPTRGVKKFKEQARDKYVSGEEYQAVYDHAPRAVRVAMELAYLCASRQSDILSMAWDQVIDAGIYIEQSKTHVRQIKAWSPRLREAIDLAKSLSDAPTKYVLAKSNGGGYTKNGFNAAWQKAKRKARKASGLAIDFTFHDLKAKGISDFEGTRSEKQNFSGHKTERQVASYDRKVKVVPTVGSEPHHKSYSESNSEKR</sequence>
<organism evidence="8 9">
    <name type="scientific">Neiella holothuriorum</name>
    <dbReference type="NCBI Taxonomy" id="2870530"/>
    <lineage>
        <taxon>Bacteria</taxon>
        <taxon>Pseudomonadati</taxon>
        <taxon>Pseudomonadota</taxon>
        <taxon>Gammaproteobacteria</taxon>
        <taxon>Alteromonadales</taxon>
        <taxon>Echinimonadaceae</taxon>
        <taxon>Neiella</taxon>
    </lineage>
</organism>
<comment type="caution">
    <text evidence="8">The sequence shown here is derived from an EMBL/GenBank/DDBJ whole genome shotgun (WGS) entry which is preliminary data.</text>
</comment>
<evidence type="ECO:0000259" key="7">
    <source>
        <dbReference type="PROSITE" id="PS51900"/>
    </source>
</evidence>
<dbReference type="InterPro" id="IPR011010">
    <property type="entry name" value="DNA_brk_join_enz"/>
</dbReference>
<dbReference type="SUPFAM" id="SSF56349">
    <property type="entry name" value="DNA breaking-rejoining enzymes"/>
    <property type="match status" value="1"/>
</dbReference>
<dbReference type="Proteomes" id="UP001166251">
    <property type="component" value="Unassembled WGS sequence"/>
</dbReference>
<dbReference type="RefSeq" id="WP_220103345.1">
    <property type="nucleotide sequence ID" value="NZ_JAHZSS010000005.1"/>
</dbReference>
<dbReference type="InterPro" id="IPR050090">
    <property type="entry name" value="Tyrosine_recombinase_XerCD"/>
</dbReference>
<evidence type="ECO:0000256" key="4">
    <source>
        <dbReference type="ARBA" id="ARBA00023172"/>
    </source>
</evidence>
<evidence type="ECO:0000313" key="9">
    <source>
        <dbReference type="Proteomes" id="UP001166251"/>
    </source>
</evidence>
<feature type="compositionally biased region" description="Basic and acidic residues" evidence="6">
    <location>
        <begin position="254"/>
        <end position="277"/>
    </location>
</feature>
<feature type="domain" description="Core-binding (CB)" evidence="7">
    <location>
        <begin position="15"/>
        <end position="95"/>
    </location>
</feature>
<comment type="similarity">
    <text evidence="1">Belongs to the 'phage' integrase family.</text>
</comment>
<dbReference type="Gene3D" id="1.10.443.10">
    <property type="entry name" value="Intergrase catalytic core"/>
    <property type="match status" value="1"/>
</dbReference>
<dbReference type="InterPro" id="IPR010998">
    <property type="entry name" value="Integrase_recombinase_N"/>
</dbReference>
<proteinExistence type="inferred from homology"/>
<accession>A0ABS7EE88</accession>
<dbReference type="EMBL" id="JAHZSS010000005">
    <property type="protein sequence ID" value="MBW8190659.1"/>
    <property type="molecule type" value="Genomic_DNA"/>
</dbReference>
<dbReference type="PANTHER" id="PTHR30349">
    <property type="entry name" value="PHAGE INTEGRASE-RELATED"/>
    <property type="match status" value="1"/>
</dbReference>
<keyword evidence="3 5" id="KW-0238">DNA-binding</keyword>
<evidence type="ECO:0000256" key="1">
    <source>
        <dbReference type="ARBA" id="ARBA00008857"/>
    </source>
</evidence>
<gene>
    <name evidence="8" type="ORF">K0504_06375</name>
</gene>
<dbReference type="InterPro" id="IPR013762">
    <property type="entry name" value="Integrase-like_cat_sf"/>
</dbReference>
<evidence type="ECO:0000256" key="2">
    <source>
        <dbReference type="ARBA" id="ARBA00022908"/>
    </source>
</evidence>
<keyword evidence="4" id="KW-0233">DNA recombination</keyword>
<dbReference type="InterPro" id="IPR002104">
    <property type="entry name" value="Integrase_catalytic"/>
</dbReference>
<keyword evidence="2" id="KW-0229">DNA integration</keyword>
<feature type="region of interest" description="Disordered" evidence="6">
    <location>
        <begin position="254"/>
        <end position="300"/>
    </location>
</feature>
<name>A0ABS7EE88_9GAMM</name>
<dbReference type="PROSITE" id="PS51900">
    <property type="entry name" value="CB"/>
    <property type="match status" value="1"/>
</dbReference>
<dbReference type="Pfam" id="PF22022">
    <property type="entry name" value="Phage_int_M"/>
    <property type="match status" value="1"/>
</dbReference>
<evidence type="ECO:0000313" key="8">
    <source>
        <dbReference type="EMBL" id="MBW8190659.1"/>
    </source>
</evidence>
<dbReference type="PANTHER" id="PTHR30349:SF41">
    <property type="entry name" value="INTEGRASE_RECOMBINASE PROTEIN MJ0367-RELATED"/>
    <property type="match status" value="1"/>
</dbReference>
<dbReference type="InterPro" id="IPR053876">
    <property type="entry name" value="Phage_int_M"/>
</dbReference>
<dbReference type="InterPro" id="IPR044068">
    <property type="entry name" value="CB"/>
</dbReference>
<keyword evidence="9" id="KW-1185">Reference proteome</keyword>
<evidence type="ECO:0000256" key="6">
    <source>
        <dbReference type="SAM" id="MobiDB-lite"/>
    </source>
</evidence>
<dbReference type="Pfam" id="PF00589">
    <property type="entry name" value="Phage_integrase"/>
    <property type="match status" value="1"/>
</dbReference>